<comment type="caution">
    <text evidence="2">The sequence shown here is derived from an EMBL/GenBank/DDBJ whole genome shotgun (WGS) entry which is preliminary data.</text>
</comment>
<name>A0A9W4UWX3_9PLEO</name>
<keyword evidence="3" id="KW-1185">Reference proteome</keyword>
<proteinExistence type="predicted"/>
<reference evidence="2" key="1">
    <citation type="submission" date="2023-01" db="EMBL/GenBank/DDBJ databases">
        <authorList>
            <person name="Van Ghelder C."/>
            <person name="Rancurel C."/>
        </authorList>
    </citation>
    <scope>NUCLEOTIDE SEQUENCE</scope>
    <source>
        <strain evidence="2">CNCM I-4278</strain>
    </source>
</reference>
<dbReference type="Proteomes" id="UP001152607">
    <property type="component" value="Unassembled WGS sequence"/>
</dbReference>
<evidence type="ECO:0000256" key="1">
    <source>
        <dbReference type="SAM" id="MobiDB-lite"/>
    </source>
</evidence>
<evidence type="ECO:0000313" key="3">
    <source>
        <dbReference type="Proteomes" id="UP001152607"/>
    </source>
</evidence>
<dbReference type="AlphaFoldDB" id="A0A9W4UWX3"/>
<protein>
    <submittedName>
        <fullName evidence="2">Uncharacterized protein</fullName>
    </submittedName>
</protein>
<accession>A0A9W4UWX3</accession>
<organism evidence="2 3">
    <name type="scientific">Periconia digitata</name>
    <dbReference type="NCBI Taxonomy" id="1303443"/>
    <lineage>
        <taxon>Eukaryota</taxon>
        <taxon>Fungi</taxon>
        <taxon>Dikarya</taxon>
        <taxon>Ascomycota</taxon>
        <taxon>Pezizomycotina</taxon>
        <taxon>Dothideomycetes</taxon>
        <taxon>Pleosporomycetidae</taxon>
        <taxon>Pleosporales</taxon>
        <taxon>Massarineae</taxon>
        <taxon>Periconiaceae</taxon>
        <taxon>Periconia</taxon>
    </lineage>
</organism>
<feature type="region of interest" description="Disordered" evidence="1">
    <location>
        <begin position="37"/>
        <end position="62"/>
    </location>
</feature>
<dbReference type="EMBL" id="CAOQHR010000013">
    <property type="protein sequence ID" value="CAI6342431.1"/>
    <property type="molecule type" value="Genomic_DNA"/>
</dbReference>
<gene>
    <name evidence="2" type="ORF">PDIGIT_LOCUS15638</name>
</gene>
<evidence type="ECO:0000313" key="2">
    <source>
        <dbReference type="EMBL" id="CAI6342431.1"/>
    </source>
</evidence>
<sequence>MIHTTHLTIRLHTTEFRQNISHPTTLPVFSTISSKYPRNNLITPSSNHQSIHTRKTPNYASK</sequence>